<dbReference type="SMART" id="SM00506">
    <property type="entry name" value="A1pp"/>
    <property type="match status" value="1"/>
</dbReference>
<dbReference type="Proteomes" id="UP000326354">
    <property type="component" value="Chromosome"/>
</dbReference>
<dbReference type="AlphaFoldDB" id="A0A5S9INK5"/>
<dbReference type="RefSeq" id="WP_151968765.1">
    <property type="nucleotide sequence ID" value="NZ_AP019860.1"/>
</dbReference>
<proteinExistence type="predicted"/>
<dbReference type="OrthoDB" id="9780211at2"/>
<evidence type="ECO:0000259" key="1">
    <source>
        <dbReference type="PROSITE" id="PS51154"/>
    </source>
</evidence>
<keyword evidence="3" id="KW-1185">Reference proteome</keyword>
<organism evidence="2 3">
    <name type="scientific">Uabimicrobium amorphum</name>
    <dbReference type="NCBI Taxonomy" id="2596890"/>
    <lineage>
        <taxon>Bacteria</taxon>
        <taxon>Pseudomonadati</taxon>
        <taxon>Planctomycetota</taxon>
        <taxon>Candidatus Uabimicrobiia</taxon>
        <taxon>Candidatus Uabimicrobiales</taxon>
        <taxon>Candidatus Uabimicrobiaceae</taxon>
        <taxon>Candidatus Uabimicrobium</taxon>
    </lineage>
</organism>
<dbReference type="Gene3D" id="3.40.220.10">
    <property type="entry name" value="Leucine Aminopeptidase, subunit E, domain 1"/>
    <property type="match status" value="1"/>
</dbReference>
<dbReference type="SUPFAM" id="SSF52949">
    <property type="entry name" value="Macro domain-like"/>
    <property type="match status" value="1"/>
</dbReference>
<evidence type="ECO:0000313" key="2">
    <source>
        <dbReference type="EMBL" id="BBM84622.1"/>
    </source>
</evidence>
<gene>
    <name evidence="2" type="ORF">UABAM_02983</name>
</gene>
<name>A0A5S9INK5_UABAM</name>
<protein>
    <submittedName>
        <fullName evidence="2">Tail protein</fullName>
    </submittedName>
</protein>
<dbReference type="KEGG" id="uam:UABAM_02983"/>
<sequence length="198" mass="22023">MDNVKITLKAIDSDLIVAWENFFSEFRNVKISYGNILASTADAIVSPANSFGYMDGGLDLQYSQHFGWDLEKKLRLHLEKKYDGELAVGQATIVATDRIDIPYLISAPTMRVPMDVSQTVNTYLAFRAILIAIRDFNRSSNSKINSVLCPGLGTGEGRMPAERAARQMYAAYANIVLEENEIHGGLAWAVEGHMYLLK</sequence>
<dbReference type="Pfam" id="PF01661">
    <property type="entry name" value="Macro"/>
    <property type="match status" value="1"/>
</dbReference>
<reference evidence="2 3" key="1">
    <citation type="submission" date="2019-08" db="EMBL/GenBank/DDBJ databases">
        <title>Complete genome sequence of Candidatus Uab amorphum.</title>
        <authorList>
            <person name="Shiratori T."/>
            <person name="Suzuki S."/>
            <person name="Kakizawa Y."/>
            <person name="Ishida K."/>
        </authorList>
    </citation>
    <scope>NUCLEOTIDE SEQUENCE [LARGE SCALE GENOMIC DNA]</scope>
    <source>
        <strain evidence="2 3">SRT547</strain>
    </source>
</reference>
<dbReference type="PROSITE" id="PS51154">
    <property type="entry name" value="MACRO"/>
    <property type="match status" value="1"/>
</dbReference>
<evidence type="ECO:0000313" key="3">
    <source>
        <dbReference type="Proteomes" id="UP000326354"/>
    </source>
</evidence>
<dbReference type="EMBL" id="AP019860">
    <property type="protein sequence ID" value="BBM84622.1"/>
    <property type="molecule type" value="Genomic_DNA"/>
</dbReference>
<accession>A0A5S9INK5</accession>
<dbReference type="InterPro" id="IPR043472">
    <property type="entry name" value="Macro_dom-like"/>
</dbReference>
<feature type="domain" description="Macro" evidence="1">
    <location>
        <begin position="16"/>
        <end position="198"/>
    </location>
</feature>
<dbReference type="InterPro" id="IPR002589">
    <property type="entry name" value="Macro_dom"/>
</dbReference>